<keyword evidence="2" id="KW-1185">Reference proteome</keyword>
<organism evidence="1 2">
    <name type="scientific">Trichonephila inaurata madagascariensis</name>
    <dbReference type="NCBI Taxonomy" id="2747483"/>
    <lineage>
        <taxon>Eukaryota</taxon>
        <taxon>Metazoa</taxon>
        <taxon>Ecdysozoa</taxon>
        <taxon>Arthropoda</taxon>
        <taxon>Chelicerata</taxon>
        <taxon>Arachnida</taxon>
        <taxon>Araneae</taxon>
        <taxon>Araneomorphae</taxon>
        <taxon>Entelegynae</taxon>
        <taxon>Araneoidea</taxon>
        <taxon>Nephilidae</taxon>
        <taxon>Trichonephila</taxon>
        <taxon>Trichonephila inaurata</taxon>
    </lineage>
</organism>
<dbReference type="GO" id="GO:0003723">
    <property type="term" value="F:RNA binding"/>
    <property type="evidence" value="ECO:0007669"/>
    <property type="project" value="InterPro"/>
</dbReference>
<dbReference type="GO" id="GO:0016020">
    <property type="term" value="C:membrane"/>
    <property type="evidence" value="ECO:0007669"/>
    <property type="project" value="TreeGrafter"/>
</dbReference>
<dbReference type="GO" id="GO:0017124">
    <property type="term" value="F:SH3 domain binding"/>
    <property type="evidence" value="ECO:0007669"/>
    <property type="project" value="TreeGrafter"/>
</dbReference>
<dbReference type="Proteomes" id="UP000886998">
    <property type="component" value="Unassembled WGS sequence"/>
</dbReference>
<dbReference type="InterPro" id="IPR036322">
    <property type="entry name" value="WD40_repeat_dom_sf"/>
</dbReference>
<evidence type="ECO:0000313" key="2">
    <source>
        <dbReference type="Proteomes" id="UP000886998"/>
    </source>
</evidence>
<gene>
    <name evidence="1" type="primary">Znf106</name>
    <name evidence="1" type="ORF">TNIN_65041</name>
</gene>
<dbReference type="Gene3D" id="2.130.10.10">
    <property type="entry name" value="YVTN repeat-like/Quinoprotein amine dehydrogenase"/>
    <property type="match status" value="1"/>
</dbReference>
<dbReference type="SUPFAM" id="SSF50978">
    <property type="entry name" value="WD40 repeat-like"/>
    <property type="match status" value="1"/>
</dbReference>
<dbReference type="InterPro" id="IPR015943">
    <property type="entry name" value="WD40/YVTN_repeat-like_dom_sf"/>
</dbReference>
<evidence type="ECO:0000313" key="1">
    <source>
        <dbReference type="EMBL" id="GFY39200.1"/>
    </source>
</evidence>
<sequence>MVLTCDQKEQKELVNIPEPIRCIDSTYQGGLNLLLVLSTKGHLSIRDADRNGLLIRYVKPFSHVPLFMTINNDYVYLSSAGFLSVLDISTGKFVKKYELAAAYTSLTVHKNHIFTTSFSGFVRCYSKSQIQNVRAYYGAGKKALTCIHARDDWVFTGNRFGKISVFKFDPEPAFPCQFGKCEIVFSLVEDLLYHVLESENHNLPRAGSICPWRKCRVKFQMNWNKEAVYNHIQAHIISSESLYNSTS</sequence>
<comment type="caution">
    <text evidence="1">The sequence shown here is derived from an EMBL/GenBank/DDBJ whole genome shotgun (WGS) entry which is preliminary data.</text>
</comment>
<dbReference type="EMBL" id="BMAV01001252">
    <property type="protein sequence ID" value="GFY39200.1"/>
    <property type="molecule type" value="Genomic_DNA"/>
</dbReference>
<reference evidence="1" key="1">
    <citation type="submission" date="2020-08" db="EMBL/GenBank/DDBJ databases">
        <title>Multicomponent nature underlies the extraordinary mechanical properties of spider dragline silk.</title>
        <authorList>
            <person name="Kono N."/>
            <person name="Nakamura H."/>
            <person name="Mori M."/>
            <person name="Yoshida Y."/>
            <person name="Ohtoshi R."/>
            <person name="Malay A.D."/>
            <person name="Moran D.A.P."/>
            <person name="Tomita M."/>
            <person name="Numata K."/>
            <person name="Arakawa K."/>
        </authorList>
    </citation>
    <scope>NUCLEOTIDE SEQUENCE</scope>
</reference>
<dbReference type="GO" id="GO:0005829">
    <property type="term" value="C:cytosol"/>
    <property type="evidence" value="ECO:0007669"/>
    <property type="project" value="TreeGrafter"/>
</dbReference>
<dbReference type="AlphaFoldDB" id="A0A8X6WQ68"/>
<protein>
    <submittedName>
        <fullName evidence="1">Zinc finger protein 106</fullName>
    </submittedName>
</protein>
<accession>A0A8X6WQ68</accession>
<dbReference type="OrthoDB" id="6431899at2759"/>
<proteinExistence type="predicted"/>
<dbReference type="InterPro" id="IPR042622">
    <property type="entry name" value="Znf106"/>
</dbReference>
<dbReference type="PANTHER" id="PTHR14435:SF2">
    <property type="entry name" value="ZINC FINGER PROTEIN 106"/>
    <property type="match status" value="1"/>
</dbReference>
<name>A0A8X6WQ68_9ARAC</name>
<dbReference type="PANTHER" id="PTHR14435">
    <property type="entry name" value="ZINC FINGER PROTEIN 106"/>
    <property type="match status" value="1"/>
</dbReference>